<evidence type="ECO:0000313" key="5">
    <source>
        <dbReference type="EMBL" id="MTV91781.1"/>
    </source>
</evidence>
<gene>
    <name evidence="5" type="ORF">GM544_15410</name>
</gene>
<evidence type="ECO:0000256" key="3">
    <source>
        <dbReference type="ARBA" id="ARBA00022679"/>
    </source>
</evidence>
<keyword evidence="3 5" id="KW-0808">Transferase</keyword>
<protein>
    <submittedName>
        <fullName evidence="5">Glycosyltransferase</fullName>
    </submittedName>
</protein>
<dbReference type="PANTHER" id="PTHR43685:SF5">
    <property type="entry name" value="GLYCOSYLTRANSFERASE EPSE-RELATED"/>
    <property type="match status" value="1"/>
</dbReference>
<dbReference type="PANTHER" id="PTHR43685">
    <property type="entry name" value="GLYCOSYLTRANSFERASE"/>
    <property type="match status" value="1"/>
</dbReference>
<dbReference type="InterPro" id="IPR050834">
    <property type="entry name" value="Glycosyltransf_2"/>
</dbReference>
<accession>A0A6G2DPW1</accession>
<evidence type="ECO:0000259" key="4">
    <source>
        <dbReference type="Pfam" id="PF00535"/>
    </source>
</evidence>
<comment type="similarity">
    <text evidence="1">Belongs to the glycosyltransferase 2 family.</text>
</comment>
<feature type="non-terminal residue" evidence="5">
    <location>
        <position position="56"/>
    </location>
</feature>
<reference evidence="5 6" key="1">
    <citation type="submission" date="2019-11" db="EMBL/GenBank/DDBJ databases">
        <title>Growth characteristics of pneumococcus vary with the chemical composition of the capsule and with environmental conditions.</title>
        <authorList>
            <person name="Tothpal A."/>
            <person name="Desobry K."/>
            <person name="Joshi S."/>
            <person name="Wyllie A.L."/>
            <person name="Weinberger D.M."/>
        </authorList>
    </citation>
    <scope>NUCLEOTIDE SEQUENCE [LARGE SCALE GENOMIC DNA]</scope>
    <source>
        <strain evidence="6">pnumococcus15C</strain>
    </source>
</reference>
<dbReference type="EMBL" id="WNIB01001035">
    <property type="protein sequence ID" value="MTV91781.1"/>
    <property type="molecule type" value="Genomic_DNA"/>
</dbReference>
<feature type="domain" description="Glycosyltransferase 2-like" evidence="4">
    <location>
        <begin position="14"/>
        <end position="54"/>
    </location>
</feature>
<proteinExistence type="inferred from homology"/>
<evidence type="ECO:0000256" key="1">
    <source>
        <dbReference type="ARBA" id="ARBA00006739"/>
    </source>
</evidence>
<dbReference type="AlphaFoldDB" id="A0A6G2DPW1"/>
<dbReference type="GO" id="GO:0016757">
    <property type="term" value="F:glycosyltransferase activity"/>
    <property type="evidence" value="ECO:0007669"/>
    <property type="project" value="UniProtKB-KW"/>
</dbReference>
<evidence type="ECO:0000256" key="2">
    <source>
        <dbReference type="ARBA" id="ARBA00022676"/>
    </source>
</evidence>
<dbReference type="Pfam" id="PF00535">
    <property type="entry name" value="Glycos_transf_2"/>
    <property type="match status" value="1"/>
</dbReference>
<dbReference type="Proteomes" id="UP000476212">
    <property type="component" value="Unassembled WGS sequence"/>
</dbReference>
<evidence type="ECO:0000313" key="6">
    <source>
        <dbReference type="Proteomes" id="UP000476212"/>
    </source>
</evidence>
<name>A0A6G2DPW1_STREE</name>
<comment type="caution">
    <text evidence="5">The sequence shown here is derived from an EMBL/GenBank/DDBJ whole genome shotgun (WGS) entry which is preliminary data.</text>
</comment>
<dbReference type="SUPFAM" id="SSF53448">
    <property type="entry name" value="Nucleotide-diphospho-sugar transferases"/>
    <property type="match status" value="1"/>
</dbReference>
<sequence>MNKINLTDNLPLISVVLPVYNVENYLEKCLNSVVRQTYKNIEIIIVNDGSLDSSID</sequence>
<organism evidence="5 6">
    <name type="scientific">Streptococcus pneumoniae</name>
    <dbReference type="NCBI Taxonomy" id="1313"/>
    <lineage>
        <taxon>Bacteria</taxon>
        <taxon>Bacillati</taxon>
        <taxon>Bacillota</taxon>
        <taxon>Bacilli</taxon>
        <taxon>Lactobacillales</taxon>
        <taxon>Streptococcaceae</taxon>
        <taxon>Streptococcus</taxon>
    </lineage>
</organism>
<keyword evidence="2" id="KW-0328">Glycosyltransferase</keyword>
<dbReference type="Gene3D" id="3.90.550.10">
    <property type="entry name" value="Spore Coat Polysaccharide Biosynthesis Protein SpsA, Chain A"/>
    <property type="match status" value="1"/>
</dbReference>
<dbReference type="InterPro" id="IPR001173">
    <property type="entry name" value="Glyco_trans_2-like"/>
</dbReference>
<dbReference type="RefSeq" id="WP_155474159.1">
    <property type="nucleotide sequence ID" value="NZ_WNIB01001035.1"/>
</dbReference>
<dbReference type="InterPro" id="IPR029044">
    <property type="entry name" value="Nucleotide-diphossugar_trans"/>
</dbReference>